<keyword evidence="2" id="KW-1185">Reference proteome</keyword>
<evidence type="ECO:0000313" key="2">
    <source>
        <dbReference type="Proteomes" id="UP000077202"/>
    </source>
</evidence>
<reference evidence="1" key="1">
    <citation type="submission" date="2016-03" db="EMBL/GenBank/DDBJ databases">
        <title>Mechanisms controlling the formation of the plant cell surface in tip-growing cells are functionally conserved among land plants.</title>
        <authorList>
            <person name="Honkanen S."/>
            <person name="Jones V.A."/>
            <person name="Morieri G."/>
            <person name="Champion C."/>
            <person name="Hetherington A.J."/>
            <person name="Kelly S."/>
            <person name="Saint-Marcoux D."/>
            <person name="Proust H."/>
            <person name="Prescott H."/>
            <person name="Dolan L."/>
        </authorList>
    </citation>
    <scope>NUCLEOTIDE SEQUENCE [LARGE SCALE GENOMIC DNA]</scope>
    <source>
        <tissue evidence="1">Whole gametophyte</tissue>
    </source>
</reference>
<accession>A0A176WNQ7</accession>
<evidence type="ECO:0000313" key="1">
    <source>
        <dbReference type="EMBL" id="OAE33922.1"/>
    </source>
</evidence>
<dbReference type="AlphaFoldDB" id="A0A176WNQ7"/>
<dbReference type="EMBL" id="LVLJ01000472">
    <property type="protein sequence ID" value="OAE33922.1"/>
    <property type="molecule type" value="Genomic_DNA"/>
</dbReference>
<comment type="caution">
    <text evidence="1">The sequence shown here is derived from an EMBL/GenBank/DDBJ whole genome shotgun (WGS) entry which is preliminary data.</text>
</comment>
<organism evidence="1 2">
    <name type="scientific">Marchantia polymorpha subsp. ruderalis</name>
    <dbReference type="NCBI Taxonomy" id="1480154"/>
    <lineage>
        <taxon>Eukaryota</taxon>
        <taxon>Viridiplantae</taxon>
        <taxon>Streptophyta</taxon>
        <taxon>Embryophyta</taxon>
        <taxon>Marchantiophyta</taxon>
        <taxon>Marchantiopsida</taxon>
        <taxon>Marchantiidae</taxon>
        <taxon>Marchantiales</taxon>
        <taxon>Marchantiaceae</taxon>
        <taxon>Marchantia</taxon>
    </lineage>
</organism>
<proteinExistence type="predicted"/>
<protein>
    <submittedName>
        <fullName evidence="1">Uncharacterized protein</fullName>
    </submittedName>
</protein>
<name>A0A176WNQ7_MARPO</name>
<dbReference type="Proteomes" id="UP000077202">
    <property type="component" value="Unassembled WGS sequence"/>
</dbReference>
<gene>
    <name evidence="1" type="ORF">AXG93_1104s1180</name>
</gene>
<sequence length="145" mass="15174">MLTRASCNSSALRYCASGAQVNSLQSLSTLLTRIFPPKAKPIDKGGASDEDASAEGVGAKELITEGVPPKANKMTRSFFPVTKAFAAHASYVFSDISSEGVCAEGASFYLRRRRIAEDTSSKDLLPKALSPAGTVCAVRSAGPQS</sequence>